<reference evidence="1" key="1">
    <citation type="submission" date="2023-03" db="EMBL/GenBank/DDBJ databases">
        <authorList>
            <person name="Cremers G."/>
            <person name="Picone N."/>
        </authorList>
    </citation>
    <scope>NUCLEOTIDE SEQUENCE</scope>
    <source>
        <strain evidence="1">Sample_alias</strain>
    </source>
</reference>
<keyword evidence="2" id="KW-1185">Reference proteome</keyword>
<gene>
    <name evidence="1" type="ORF">MFUM_0686</name>
</gene>
<dbReference type="RefSeq" id="WP_009060997.1">
    <property type="nucleotide sequence ID" value="NZ_JAHXRZ010000006.1"/>
</dbReference>
<accession>A0ABN8XGN2</accession>
<dbReference type="EMBL" id="OX458932">
    <property type="protein sequence ID" value="CAI9085067.1"/>
    <property type="molecule type" value="Genomic_DNA"/>
</dbReference>
<protein>
    <recommendedName>
        <fullName evidence="3">DUF3887 domain-containing protein</fullName>
    </recommendedName>
</protein>
<name>A0ABN8XGN2_9BACT</name>
<evidence type="ECO:0000313" key="1">
    <source>
        <dbReference type="EMBL" id="CAI9085067.1"/>
    </source>
</evidence>
<evidence type="ECO:0008006" key="3">
    <source>
        <dbReference type="Google" id="ProtNLM"/>
    </source>
</evidence>
<organism evidence="1 2">
    <name type="scientific">Candidatus Methylacidiphilum fumarolicum</name>
    <dbReference type="NCBI Taxonomy" id="591154"/>
    <lineage>
        <taxon>Bacteria</taxon>
        <taxon>Pseudomonadati</taxon>
        <taxon>Verrucomicrobiota</taxon>
        <taxon>Methylacidiphilae</taxon>
        <taxon>Methylacidiphilales</taxon>
        <taxon>Methylacidiphilaceae</taxon>
        <taxon>Methylacidiphilum (ex Ratnadevi et al. 2023)</taxon>
    </lineage>
</organism>
<evidence type="ECO:0000313" key="2">
    <source>
        <dbReference type="Proteomes" id="UP001161497"/>
    </source>
</evidence>
<sequence>MIIHGKKLLLVIFVTKRIEEAKKPFYFLFYGLEKMQKNFLFFLFFFPVASLLAQTAPVPQVKDLPPLRISREPNPAQPIPELKVPIEKFFNQLLQGDIQRAFQELLVNSRLASRNENINMLMDKTSQAMSYYGKADSFDIYDSKAFGNRLYVVTYLLNLELQPLRWRFVYYKPDKVWKLIDIRVDDALEDLINK</sequence>
<dbReference type="Proteomes" id="UP001161497">
    <property type="component" value="Chromosome"/>
</dbReference>
<proteinExistence type="predicted"/>